<dbReference type="PROSITE" id="PS01360">
    <property type="entry name" value="ZF_MYND_1"/>
    <property type="match status" value="1"/>
</dbReference>
<organism evidence="7 8">
    <name type="scientific">Pelagomonas calceolata</name>
    <dbReference type="NCBI Taxonomy" id="35677"/>
    <lineage>
        <taxon>Eukaryota</taxon>
        <taxon>Sar</taxon>
        <taxon>Stramenopiles</taxon>
        <taxon>Ochrophyta</taxon>
        <taxon>Pelagophyceae</taxon>
        <taxon>Pelagomonadales</taxon>
        <taxon>Pelagomonadaceae</taxon>
        <taxon>Pelagomonas</taxon>
    </lineage>
</organism>
<proteinExistence type="predicted"/>
<evidence type="ECO:0000256" key="1">
    <source>
        <dbReference type="ARBA" id="ARBA00022723"/>
    </source>
</evidence>
<dbReference type="InterPro" id="IPR050715">
    <property type="entry name" value="LRR-SigEffector_domain"/>
</dbReference>
<dbReference type="InterPro" id="IPR055414">
    <property type="entry name" value="LRR_R13L4/SHOC2-like"/>
</dbReference>
<accession>A0A8J2SVH0</accession>
<dbReference type="Gene3D" id="3.80.10.10">
    <property type="entry name" value="Ribonuclease Inhibitor"/>
    <property type="match status" value="1"/>
</dbReference>
<sequence length="523" mass="57155">MPLAPKSCGQPRAHELVVKRCPQRWRRAAAQKRPGLATGAERRRKKRLEEGALRDLQSACYLDDLTVEGSIEKSLEGHVIKIDLADCNICALPNSIGQLKALTKLDLFHCENITRLPEGIGGLTALETFTLDHCFFLAALPAAIGELKSLTELNLNLCESLVALPDSIGGLAALTILNLGGCHKLVALPKAVGDLKALTVLCLDECSSLTQLPDTIGGLIALKELDSCNCPIAALPDAIGRLGALTELNLRRCPITALPDTIGELGALTKLNLAGCSSLATLPAAIGELGALTALYLGGCSSLAALPNAIGELKALTTLELRECSSLAALPPTIKAIAKLEVQGWEQPLSGYARFLQLARPRIEAMFHDLLITKIIKGSVSEFWDDLSESKRAKLDDPHDGDAHGEILVRNLMKVLRRQKRRICDICSRVRPLEEDRFLVCWCGSRRYCGEKCQKLDWDVSHSRTCASGHTWSATDLEFFRRLEQQRIQVERNLEYPRSDLAALEKGKQRLIAKNPPPADRER</sequence>
<dbReference type="InterPro" id="IPR032675">
    <property type="entry name" value="LRR_dom_sf"/>
</dbReference>
<keyword evidence="1" id="KW-0479">Metal-binding</keyword>
<evidence type="ECO:0000313" key="7">
    <source>
        <dbReference type="EMBL" id="CAH0377387.1"/>
    </source>
</evidence>
<dbReference type="SUPFAM" id="SSF52058">
    <property type="entry name" value="L domain-like"/>
    <property type="match status" value="1"/>
</dbReference>
<keyword evidence="2" id="KW-0677">Repeat</keyword>
<reference evidence="7" key="1">
    <citation type="submission" date="2021-11" db="EMBL/GenBank/DDBJ databases">
        <authorList>
            <consortium name="Genoscope - CEA"/>
            <person name="William W."/>
        </authorList>
    </citation>
    <scope>NUCLEOTIDE SEQUENCE</scope>
</reference>
<keyword evidence="4" id="KW-0862">Zinc</keyword>
<evidence type="ECO:0000256" key="5">
    <source>
        <dbReference type="PROSITE-ProRule" id="PRU00134"/>
    </source>
</evidence>
<feature type="domain" description="MYND-type" evidence="6">
    <location>
        <begin position="424"/>
        <end position="466"/>
    </location>
</feature>
<dbReference type="PROSITE" id="PS50865">
    <property type="entry name" value="ZF_MYND_2"/>
    <property type="match status" value="1"/>
</dbReference>
<dbReference type="Proteomes" id="UP000789595">
    <property type="component" value="Unassembled WGS sequence"/>
</dbReference>
<evidence type="ECO:0000256" key="4">
    <source>
        <dbReference type="ARBA" id="ARBA00022833"/>
    </source>
</evidence>
<dbReference type="AlphaFoldDB" id="A0A8J2SVH0"/>
<comment type="caution">
    <text evidence="7">The sequence shown here is derived from an EMBL/GenBank/DDBJ whole genome shotgun (WGS) entry which is preliminary data.</text>
</comment>
<keyword evidence="3 5" id="KW-0863">Zinc-finger</keyword>
<dbReference type="EMBL" id="CAKKNE010000005">
    <property type="protein sequence ID" value="CAH0377387.1"/>
    <property type="molecule type" value="Genomic_DNA"/>
</dbReference>
<protein>
    <recommendedName>
        <fullName evidence="6">MYND-type domain-containing protein</fullName>
    </recommendedName>
</protein>
<dbReference type="PANTHER" id="PTHR45752:SF195">
    <property type="entry name" value="LEUCINE-RICH REPEAT (LRR) FAMILY PROTEIN-RELATED"/>
    <property type="match status" value="1"/>
</dbReference>
<dbReference type="Gene3D" id="6.10.140.2220">
    <property type="match status" value="1"/>
</dbReference>
<keyword evidence="8" id="KW-1185">Reference proteome</keyword>
<evidence type="ECO:0000256" key="3">
    <source>
        <dbReference type="ARBA" id="ARBA00022771"/>
    </source>
</evidence>
<dbReference type="Pfam" id="PF01753">
    <property type="entry name" value="zf-MYND"/>
    <property type="match status" value="1"/>
</dbReference>
<dbReference type="PANTHER" id="PTHR45752">
    <property type="entry name" value="LEUCINE-RICH REPEAT-CONTAINING"/>
    <property type="match status" value="1"/>
</dbReference>
<evidence type="ECO:0000256" key="2">
    <source>
        <dbReference type="ARBA" id="ARBA00022737"/>
    </source>
</evidence>
<name>A0A8J2SVH0_9STRA</name>
<dbReference type="OrthoDB" id="203703at2759"/>
<dbReference type="GO" id="GO:0008270">
    <property type="term" value="F:zinc ion binding"/>
    <property type="evidence" value="ECO:0007669"/>
    <property type="project" value="UniProtKB-KW"/>
</dbReference>
<dbReference type="SUPFAM" id="SSF144232">
    <property type="entry name" value="HIT/MYND zinc finger-like"/>
    <property type="match status" value="1"/>
</dbReference>
<dbReference type="InterPro" id="IPR002893">
    <property type="entry name" value="Znf_MYND"/>
</dbReference>
<evidence type="ECO:0000259" key="6">
    <source>
        <dbReference type="PROSITE" id="PS50865"/>
    </source>
</evidence>
<evidence type="ECO:0000313" key="8">
    <source>
        <dbReference type="Proteomes" id="UP000789595"/>
    </source>
</evidence>
<gene>
    <name evidence="7" type="ORF">PECAL_5P19380</name>
</gene>
<dbReference type="Pfam" id="PF23598">
    <property type="entry name" value="LRR_14"/>
    <property type="match status" value="1"/>
</dbReference>